<dbReference type="Proteomes" id="UP000027222">
    <property type="component" value="Unassembled WGS sequence"/>
</dbReference>
<sequence>MSTSRVQDVRKHKPLPLPPSLLSEASPTHAPVSSSTSFTSASASTSIQNFTSQRHASSSTSASLKSTFTSDPDRFLQPPMPLRVRHRPQERSKTPSYDLQIHMGSSIRTPILSSLPTNPRGQTTPVRSSPVAVVPSPLGHSCVMRENVWSNYSYRKPVILTYPPSARYAHASDSISISESEAPIRPFSPHHSQEFPSPRQKLTTPASYVNLATNEVDVNPRLGADQLEPSDDDDSGCLFFGRWFCSLDSITDMFVLTPTSTPNMLLHRRCFSEHHLPLSL</sequence>
<organism evidence="2 3">
    <name type="scientific">Galerina marginata (strain CBS 339.88)</name>
    <dbReference type="NCBI Taxonomy" id="685588"/>
    <lineage>
        <taxon>Eukaryota</taxon>
        <taxon>Fungi</taxon>
        <taxon>Dikarya</taxon>
        <taxon>Basidiomycota</taxon>
        <taxon>Agaricomycotina</taxon>
        <taxon>Agaricomycetes</taxon>
        <taxon>Agaricomycetidae</taxon>
        <taxon>Agaricales</taxon>
        <taxon>Agaricineae</taxon>
        <taxon>Strophariaceae</taxon>
        <taxon>Galerina</taxon>
    </lineage>
</organism>
<feature type="region of interest" description="Disordered" evidence="1">
    <location>
        <begin position="182"/>
        <end position="201"/>
    </location>
</feature>
<evidence type="ECO:0000313" key="2">
    <source>
        <dbReference type="EMBL" id="KDR79613.1"/>
    </source>
</evidence>
<reference evidence="3" key="1">
    <citation type="journal article" date="2014" name="Proc. Natl. Acad. Sci. U.S.A.">
        <title>Extensive sampling of basidiomycete genomes demonstrates inadequacy of the white-rot/brown-rot paradigm for wood decay fungi.</title>
        <authorList>
            <person name="Riley R."/>
            <person name="Salamov A.A."/>
            <person name="Brown D.W."/>
            <person name="Nagy L.G."/>
            <person name="Floudas D."/>
            <person name="Held B.W."/>
            <person name="Levasseur A."/>
            <person name="Lombard V."/>
            <person name="Morin E."/>
            <person name="Otillar R."/>
            <person name="Lindquist E.A."/>
            <person name="Sun H."/>
            <person name="LaButti K.M."/>
            <person name="Schmutz J."/>
            <person name="Jabbour D."/>
            <person name="Luo H."/>
            <person name="Baker S.E."/>
            <person name="Pisabarro A.G."/>
            <person name="Walton J.D."/>
            <person name="Blanchette R.A."/>
            <person name="Henrissat B."/>
            <person name="Martin F."/>
            <person name="Cullen D."/>
            <person name="Hibbett D.S."/>
            <person name="Grigoriev I.V."/>
        </authorList>
    </citation>
    <scope>NUCLEOTIDE SEQUENCE [LARGE SCALE GENOMIC DNA]</scope>
    <source>
        <strain evidence="3">CBS 339.88</strain>
    </source>
</reference>
<dbReference type="EMBL" id="KL142373">
    <property type="protein sequence ID" value="KDR79613.1"/>
    <property type="molecule type" value="Genomic_DNA"/>
</dbReference>
<gene>
    <name evidence="2" type="ORF">GALMADRAFT_1245978</name>
</gene>
<proteinExistence type="predicted"/>
<dbReference type="HOGENOM" id="CLU_994164_0_0_1"/>
<dbReference type="AlphaFoldDB" id="A0A067TKW3"/>
<protein>
    <submittedName>
        <fullName evidence="2">Uncharacterized protein</fullName>
    </submittedName>
</protein>
<feature type="compositionally biased region" description="Polar residues" evidence="1">
    <location>
        <begin position="110"/>
        <end position="124"/>
    </location>
</feature>
<accession>A0A067TKW3</accession>
<evidence type="ECO:0000256" key="1">
    <source>
        <dbReference type="SAM" id="MobiDB-lite"/>
    </source>
</evidence>
<feature type="region of interest" description="Disordered" evidence="1">
    <location>
        <begin position="1"/>
        <end position="96"/>
    </location>
</feature>
<keyword evidence="3" id="KW-1185">Reference proteome</keyword>
<name>A0A067TKW3_GALM3</name>
<feature type="compositionally biased region" description="Low complexity" evidence="1">
    <location>
        <begin position="33"/>
        <end position="70"/>
    </location>
</feature>
<feature type="region of interest" description="Disordered" evidence="1">
    <location>
        <begin position="110"/>
        <end position="131"/>
    </location>
</feature>
<evidence type="ECO:0000313" key="3">
    <source>
        <dbReference type="Proteomes" id="UP000027222"/>
    </source>
</evidence>